<feature type="transmembrane region" description="Helical" evidence="9">
    <location>
        <begin position="235"/>
        <end position="254"/>
    </location>
</feature>
<dbReference type="InterPro" id="IPR036640">
    <property type="entry name" value="ABC1_TM_sf"/>
</dbReference>
<keyword evidence="8 9" id="KW-0472">Membrane</keyword>
<dbReference type="Pfam" id="PF00005">
    <property type="entry name" value="ABC_tran"/>
    <property type="match status" value="2"/>
</dbReference>
<feature type="domain" description="ABC transporter" evidence="10">
    <location>
        <begin position="1064"/>
        <end position="1294"/>
    </location>
</feature>
<dbReference type="GO" id="GO:0005524">
    <property type="term" value="F:ATP binding"/>
    <property type="evidence" value="ECO:0007669"/>
    <property type="project" value="UniProtKB-KW"/>
</dbReference>
<dbReference type="CDD" id="cd03250">
    <property type="entry name" value="ABCC_MRP_domain1"/>
    <property type="match status" value="1"/>
</dbReference>
<gene>
    <name evidence="12" type="ORF">Zmor_012508</name>
</gene>
<dbReference type="EMBL" id="JALNTZ010000004">
    <property type="protein sequence ID" value="KAJ3653247.1"/>
    <property type="molecule type" value="Genomic_DNA"/>
</dbReference>
<dbReference type="InterPro" id="IPR050173">
    <property type="entry name" value="ABC_transporter_C-like"/>
</dbReference>
<dbReference type="CDD" id="cd03244">
    <property type="entry name" value="ABCC_MRP_domain2"/>
    <property type="match status" value="1"/>
</dbReference>
<feature type="transmembrane region" description="Helical" evidence="9">
    <location>
        <begin position="784"/>
        <end position="806"/>
    </location>
</feature>
<evidence type="ECO:0000256" key="9">
    <source>
        <dbReference type="SAM" id="Phobius"/>
    </source>
</evidence>
<dbReference type="GO" id="GO:0016887">
    <property type="term" value="F:ATP hydrolysis activity"/>
    <property type="evidence" value="ECO:0007669"/>
    <property type="project" value="InterPro"/>
</dbReference>
<proteinExistence type="inferred from homology"/>
<dbReference type="GO" id="GO:0140359">
    <property type="term" value="F:ABC-type transporter activity"/>
    <property type="evidence" value="ECO:0007669"/>
    <property type="project" value="InterPro"/>
</dbReference>
<evidence type="ECO:0000256" key="7">
    <source>
        <dbReference type="ARBA" id="ARBA00022989"/>
    </source>
</evidence>
<dbReference type="FunFam" id="1.20.1560.10:FF:000026">
    <property type="entry name" value="Multidrug resistance-associated protein lethal(2)03659"/>
    <property type="match status" value="1"/>
</dbReference>
<dbReference type="PROSITE" id="PS50893">
    <property type="entry name" value="ABC_TRANSPORTER_2"/>
    <property type="match status" value="2"/>
</dbReference>
<dbReference type="InterPro" id="IPR003593">
    <property type="entry name" value="AAA+_ATPase"/>
</dbReference>
<comment type="caution">
    <text evidence="12">The sequence shown here is derived from an EMBL/GenBank/DDBJ whole genome shotgun (WGS) entry which is preliminary data.</text>
</comment>
<dbReference type="GO" id="GO:0016020">
    <property type="term" value="C:membrane"/>
    <property type="evidence" value="ECO:0007669"/>
    <property type="project" value="UniProtKB-SubCell"/>
</dbReference>
<dbReference type="FunFam" id="3.40.50.300:FF:000482">
    <property type="entry name" value="Multidrug resistance-associated protein member 4"/>
    <property type="match status" value="1"/>
</dbReference>
<reference evidence="12" key="1">
    <citation type="journal article" date="2023" name="G3 (Bethesda)">
        <title>Whole genome assemblies of Zophobas morio and Tenebrio molitor.</title>
        <authorList>
            <person name="Kaur S."/>
            <person name="Stinson S.A."/>
            <person name="diCenzo G.C."/>
        </authorList>
    </citation>
    <scope>NUCLEOTIDE SEQUENCE</scope>
    <source>
        <strain evidence="12">QUZm001</strain>
    </source>
</reference>
<evidence type="ECO:0000256" key="6">
    <source>
        <dbReference type="ARBA" id="ARBA00022840"/>
    </source>
</evidence>
<accession>A0AA38IFZ5</accession>
<feature type="transmembrane region" description="Helical" evidence="9">
    <location>
        <begin position="711"/>
        <end position="734"/>
    </location>
</feature>
<keyword evidence="6" id="KW-0067">ATP-binding</keyword>
<dbReference type="PANTHER" id="PTHR24223:SF456">
    <property type="entry name" value="MULTIDRUG RESISTANCE-ASSOCIATED PROTEIN LETHAL(2)03659"/>
    <property type="match status" value="1"/>
</dbReference>
<feature type="transmembrane region" description="Helical" evidence="9">
    <location>
        <begin position="345"/>
        <end position="362"/>
    </location>
</feature>
<dbReference type="InterPro" id="IPR044746">
    <property type="entry name" value="ABCC_6TM_D1"/>
</dbReference>
<keyword evidence="4 9" id="KW-0812">Transmembrane</keyword>
<feature type="transmembrane region" description="Helical" evidence="9">
    <location>
        <begin position="82"/>
        <end position="111"/>
    </location>
</feature>
<feature type="transmembrane region" description="Helical" evidence="9">
    <location>
        <begin position="957"/>
        <end position="987"/>
    </location>
</feature>
<dbReference type="PROSITE" id="PS50929">
    <property type="entry name" value="ABC_TM1F"/>
    <property type="match status" value="2"/>
</dbReference>
<dbReference type="InterPro" id="IPR017871">
    <property type="entry name" value="ABC_transporter-like_CS"/>
</dbReference>
<sequence>MDITKEYYNPNPAEKANPLSTIFFTYTIDMFKKGYSKTLDVDDLYSPLLSDRSTTLGDRLERKWYKHLDAIKKSKKPKTPSLLKVLVATFWPEYLQLGVLLVIMDLVVRLIQPQMLGNLLDHFRPNTTVTRSEALWYAGAIVLLNALSALLINQYIMRAFHYGMKVRAACCALIYRKALRLSKTALADTASGKVVNLLSNDVSRFDIVSIMIHHMWVAPTSALIVTYLLYAEAGYAGIIGIAPVFLVVPLQSYTGKLSAIYRKKTAQKTDERVRLMDEIISGIQVIKMYAWEKPFTKLIRLARIVELKVVMKSSYVRGLYMTFNLFTTRVALFCTLLTMALTDQTITAAKVFVFMSYYNILAQTMSSMFVRGISEVAEVLVAIKRLLSFMNNEEFVKVKYEDNNDNKINPEKTTVVLRELNAKWIASSTDNTLTGISLSANKRQLVAVIGPVGSGKSSLLQTILGELNIVSGAMQINGSISYASQDPWVFAATIRQNITFGLDYNKKRYNEVVHACALEKDFKQFGDGDLTIVGDRGASLSGGQKARINLARAVYRNADIYLLDDPLSAVDIHVSKHLYEECINGFLANKTRILVTHQVHHLKNADEIIIMNNGVIENRGTFENLANSDTVYARLLTSEPEQLPEEKQKAFEAAKLTRQMSARSKSSSLASGISDLSIPESILQEEAEEAEIKLKDLQEESSKGKVHGSLFFKYLLAGGNFCFVTVVMLLYLIAQAAASGVDYFVSHWVDIEEARNVSANNTKVTNTNELTNPLSTPLSTETCIYIYGGLIGALFVFALSRSMLFYKLAMLSSQKLHDILFNCVVYASMRFFDTNPSGRILNRFSKDIGAIDELLPKAVLDAGQIILNMAGALVLVTIVNPYFLIIVGVTGIFFLMLRVVFLKSSKNIKRLEGMMRSPVFTHLNATLQGLTTIRAFQAEDILRVEFDKHQDYHTSAWFMYVAASSAFGFYLDVLCFIFVTLVTFSFLTFGESLGLRGGQVGLAITQSAALTGLVQWGMRQSAEVANQLMSVERVLEYKELPHEKQPDKPKTPPDNWPGQGKITFREMGLKYDVEAPLVLKDLNITILPKEKVGIVGRTGAGKSSLISALFRLAKVVGEIEIDDMETKDLQLQVLRSKISIIPQDPVLFSGTLRYNLDPFEDYPDEVLYKALNEVELKDPNNIINRLENRVMDRGSNYSVGQRQLICLARAIIRNNKILMLDEATANVDPQTDALIQKTIREKFADCTVLTVAHRLNTIMDSDKVLVMESGTMMEFDHPHVLLQNPSSRFSKMVAETGKSMAEQLRKVARASYLKKHSVPE</sequence>
<feature type="domain" description="ABC transporter" evidence="10">
    <location>
        <begin position="417"/>
        <end position="638"/>
    </location>
</feature>
<dbReference type="InterPro" id="IPR011527">
    <property type="entry name" value="ABC1_TM_dom"/>
</dbReference>
<dbReference type="FunFam" id="1.20.1560.10:FF:000014">
    <property type="entry name" value="Multidrug resistance-associated protein member 4"/>
    <property type="match status" value="1"/>
</dbReference>
<dbReference type="FunFam" id="3.40.50.300:FF:000163">
    <property type="entry name" value="Multidrug resistance-associated protein member 4"/>
    <property type="match status" value="1"/>
</dbReference>
<evidence type="ECO:0000256" key="8">
    <source>
        <dbReference type="ARBA" id="ARBA00023136"/>
    </source>
</evidence>
<evidence type="ECO:0000256" key="2">
    <source>
        <dbReference type="ARBA" id="ARBA00009726"/>
    </source>
</evidence>
<organism evidence="12 13">
    <name type="scientific">Zophobas morio</name>
    <dbReference type="NCBI Taxonomy" id="2755281"/>
    <lineage>
        <taxon>Eukaryota</taxon>
        <taxon>Metazoa</taxon>
        <taxon>Ecdysozoa</taxon>
        <taxon>Arthropoda</taxon>
        <taxon>Hexapoda</taxon>
        <taxon>Insecta</taxon>
        <taxon>Pterygota</taxon>
        <taxon>Neoptera</taxon>
        <taxon>Endopterygota</taxon>
        <taxon>Coleoptera</taxon>
        <taxon>Polyphaga</taxon>
        <taxon>Cucujiformia</taxon>
        <taxon>Tenebrionidae</taxon>
        <taxon>Zophobas</taxon>
    </lineage>
</organism>
<evidence type="ECO:0008006" key="14">
    <source>
        <dbReference type="Google" id="ProtNLM"/>
    </source>
</evidence>
<keyword evidence="3" id="KW-0813">Transport</keyword>
<dbReference type="Gene3D" id="3.40.50.300">
    <property type="entry name" value="P-loop containing nucleotide triphosphate hydrolases"/>
    <property type="match status" value="2"/>
</dbReference>
<feature type="transmembrane region" description="Helical" evidence="9">
    <location>
        <begin position="134"/>
        <end position="157"/>
    </location>
</feature>
<evidence type="ECO:0000259" key="11">
    <source>
        <dbReference type="PROSITE" id="PS50929"/>
    </source>
</evidence>
<evidence type="ECO:0000256" key="4">
    <source>
        <dbReference type="ARBA" id="ARBA00022692"/>
    </source>
</evidence>
<comment type="subcellular location">
    <subcellularLocation>
        <location evidence="1">Membrane</location>
        <topology evidence="1">Multi-pass membrane protein</topology>
    </subcellularLocation>
</comment>
<dbReference type="InterPro" id="IPR027417">
    <property type="entry name" value="P-loop_NTPase"/>
</dbReference>
<dbReference type="Proteomes" id="UP001168821">
    <property type="component" value="Unassembled WGS sequence"/>
</dbReference>
<keyword evidence="7 9" id="KW-1133">Transmembrane helix</keyword>
<evidence type="ECO:0000256" key="1">
    <source>
        <dbReference type="ARBA" id="ARBA00004141"/>
    </source>
</evidence>
<feature type="transmembrane region" description="Helical" evidence="9">
    <location>
        <begin position="882"/>
        <end position="901"/>
    </location>
</feature>
<evidence type="ECO:0000313" key="13">
    <source>
        <dbReference type="Proteomes" id="UP001168821"/>
    </source>
</evidence>
<comment type="similarity">
    <text evidence="2">Belongs to the ABC transporter superfamily. ABCC family. Conjugate transporter (TC 3.A.1.208) subfamily.</text>
</comment>
<feature type="transmembrane region" description="Helical" evidence="9">
    <location>
        <begin position="858"/>
        <end position="876"/>
    </location>
</feature>
<evidence type="ECO:0000259" key="10">
    <source>
        <dbReference type="PROSITE" id="PS50893"/>
    </source>
</evidence>
<dbReference type="SUPFAM" id="SSF52540">
    <property type="entry name" value="P-loop containing nucleoside triphosphate hydrolases"/>
    <property type="match status" value="2"/>
</dbReference>
<keyword evidence="13" id="KW-1185">Reference proteome</keyword>
<dbReference type="PANTHER" id="PTHR24223">
    <property type="entry name" value="ATP-BINDING CASSETTE SUB-FAMILY C"/>
    <property type="match status" value="1"/>
</dbReference>
<dbReference type="CDD" id="cd18579">
    <property type="entry name" value="ABC_6TM_ABCC_D1"/>
    <property type="match status" value="1"/>
</dbReference>
<evidence type="ECO:0000256" key="5">
    <source>
        <dbReference type="ARBA" id="ARBA00022741"/>
    </source>
</evidence>
<evidence type="ECO:0000256" key="3">
    <source>
        <dbReference type="ARBA" id="ARBA00022448"/>
    </source>
</evidence>
<dbReference type="Gene3D" id="1.20.1560.10">
    <property type="entry name" value="ABC transporter type 1, transmembrane domain"/>
    <property type="match status" value="2"/>
</dbReference>
<feature type="domain" description="ABC transmembrane type-1" evidence="11">
    <location>
        <begin position="726"/>
        <end position="1026"/>
    </location>
</feature>
<dbReference type="SUPFAM" id="SSF90123">
    <property type="entry name" value="ABC transporter transmembrane region"/>
    <property type="match status" value="2"/>
</dbReference>
<dbReference type="InterPro" id="IPR003439">
    <property type="entry name" value="ABC_transporter-like_ATP-bd"/>
</dbReference>
<evidence type="ECO:0000313" key="12">
    <source>
        <dbReference type="EMBL" id="KAJ3653247.1"/>
    </source>
</evidence>
<feature type="transmembrane region" description="Helical" evidence="9">
    <location>
        <begin position="318"/>
        <end position="339"/>
    </location>
</feature>
<dbReference type="PROSITE" id="PS00211">
    <property type="entry name" value="ABC_TRANSPORTER_1"/>
    <property type="match status" value="2"/>
</dbReference>
<feature type="domain" description="ABC transmembrane type-1" evidence="11">
    <location>
        <begin position="97"/>
        <end position="369"/>
    </location>
</feature>
<name>A0AA38IFZ5_9CUCU</name>
<dbReference type="Pfam" id="PF00664">
    <property type="entry name" value="ABC_membrane"/>
    <property type="match status" value="2"/>
</dbReference>
<feature type="transmembrane region" description="Helical" evidence="9">
    <location>
        <begin position="207"/>
        <end position="229"/>
    </location>
</feature>
<keyword evidence="5" id="KW-0547">Nucleotide-binding</keyword>
<dbReference type="SMART" id="SM00382">
    <property type="entry name" value="AAA"/>
    <property type="match status" value="2"/>
</dbReference>
<protein>
    <recommendedName>
        <fullName evidence="14">Multidrug resistance-associated protein lethal(2)03659</fullName>
    </recommendedName>
</protein>